<feature type="region of interest" description="Disordered" evidence="2">
    <location>
        <begin position="1"/>
        <end position="82"/>
    </location>
</feature>
<dbReference type="EMBL" id="CAJGYO010000013">
    <property type="protein sequence ID" value="CAD6264542.1"/>
    <property type="molecule type" value="Genomic_DNA"/>
</dbReference>
<sequence length="481" mass="52071">MAAPKIKTFPSPSPAAAATKGRGLCRWRRIRRDQERPRDSTGGGDGGGGDGDAQLHKRRLPLAAAGAPWGKHDASAASESSTASVESRFVPLPPLGLGLGFSVGAGNSEDRNSRSSTAAPAPRVPLPRCDHASVVLSPRERDRPRPRAAAASISTEAGCSRSSVESDLRSSNAVVKARQQLGAAGLNGVRKVFSGCCGHGDEEQLSQEVRSTGRCRGNGSSVAGRSVRSSAGEESVGNGGNGRMYWGADPCNESILVLHTAQEALENEIGKIMAIGKEPSDEFDVSDDEWSGSVHLEESNEDLMVRIKHLESRLEEASALIKEKASRAYELEAIHAQMQPGKTTRESTNLLLSQCELDQLYQEKMESEIQCIILTRAYHTSATLAEDQMALYQTQKSLSEDYKLLGLKLRHTESRAMVLEEMAEKLQLQCKELSNISEVLQLRYKASRVSLFCFVQFLLLCIAMGTYLMRLSPSSTKVVPT</sequence>
<feature type="transmembrane region" description="Helical" evidence="3">
    <location>
        <begin position="449"/>
        <end position="468"/>
    </location>
</feature>
<dbReference type="OrthoDB" id="680851at2759"/>
<accession>A0A811R3A3</accession>
<evidence type="ECO:0000256" key="3">
    <source>
        <dbReference type="SAM" id="Phobius"/>
    </source>
</evidence>
<feature type="region of interest" description="Disordered" evidence="2">
    <location>
        <begin position="106"/>
        <end position="164"/>
    </location>
</feature>
<dbReference type="PANTHER" id="PTHR34562:SF13">
    <property type="entry name" value="OS08G0497900 PROTEIN"/>
    <property type="match status" value="1"/>
</dbReference>
<proteinExistence type="predicted"/>
<keyword evidence="3" id="KW-0812">Transmembrane</keyword>
<feature type="compositionally biased region" description="Gly residues" evidence="2">
    <location>
        <begin position="41"/>
        <end position="51"/>
    </location>
</feature>
<dbReference type="InterPro" id="IPR044696">
    <property type="entry name" value="WIP1/2/3"/>
</dbReference>
<comment type="caution">
    <text evidence="4">The sequence shown here is derived from an EMBL/GenBank/DDBJ whole genome shotgun (WGS) entry which is preliminary data.</text>
</comment>
<name>A0A811R3A3_9POAL</name>
<feature type="coiled-coil region" evidence="1">
    <location>
        <begin position="300"/>
        <end position="327"/>
    </location>
</feature>
<evidence type="ECO:0000313" key="4">
    <source>
        <dbReference type="EMBL" id="CAD6264542.1"/>
    </source>
</evidence>
<protein>
    <submittedName>
        <fullName evidence="4">Uncharacterized protein</fullName>
    </submittedName>
</protein>
<reference evidence="4" key="1">
    <citation type="submission" date="2020-10" db="EMBL/GenBank/DDBJ databases">
        <authorList>
            <person name="Han B."/>
            <person name="Lu T."/>
            <person name="Zhao Q."/>
            <person name="Huang X."/>
            <person name="Zhao Y."/>
        </authorList>
    </citation>
    <scope>NUCLEOTIDE SEQUENCE</scope>
</reference>
<keyword evidence="5" id="KW-1185">Reference proteome</keyword>
<keyword evidence="3" id="KW-0472">Membrane</keyword>
<organism evidence="4 5">
    <name type="scientific">Miscanthus lutarioriparius</name>
    <dbReference type="NCBI Taxonomy" id="422564"/>
    <lineage>
        <taxon>Eukaryota</taxon>
        <taxon>Viridiplantae</taxon>
        <taxon>Streptophyta</taxon>
        <taxon>Embryophyta</taxon>
        <taxon>Tracheophyta</taxon>
        <taxon>Spermatophyta</taxon>
        <taxon>Magnoliopsida</taxon>
        <taxon>Liliopsida</taxon>
        <taxon>Poales</taxon>
        <taxon>Poaceae</taxon>
        <taxon>PACMAD clade</taxon>
        <taxon>Panicoideae</taxon>
        <taxon>Andropogonodae</taxon>
        <taxon>Andropogoneae</taxon>
        <taxon>Saccharinae</taxon>
        <taxon>Miscanthus</taxon>
    </lineage>
</organism>
<feature type="coiled-coil region" evidence="1">
    <location>
        <begin position="409"/>
        <end position="443"/>
    </location>
</feature>
<feature type="region of interest" description="Disordered" evidence="2">
    <location>
        <begin position="208"/>
        <end position="239"/>
    </location>
</feature>
<dbReference type="PANTHER" id="PTHR34562">
    <property type="entry name" value="WPP DOMAIN-INTERACTING PROTEIN 2"/>
    <property type="match status" value="1"/>
</dbReference>
<dbReference type="Proteomes" id="UP000604825">
    <property type="component" value="Unassembled WGS sequence"/>
</dbReference>
<keyword evidence="1" id="KW-0175">Coiled coil</keyword>
<dbReference type="AlphaFoldDB" id="A0A811R3A3"/>
<feature type="compositionally biased region" description="Low complexity" evidence="2">
    <location>
        <begin position="219"/>
        <end position="232"/>
    </location>
</feature>
<gene>
    <name evidence="4" type="ORF">NCGR_LOCUS47847</name>
</gene>
<evidence type="ECO:0000256" key="1">
    <source>
        <dbReference type="SAM" id="Coils"/>
    </source>
</evidence>
<evidence type="ECO:0000256" key="2">
    <source>
        <dbReference type="SAM" id="MobiDB-lite"/>
    </source>
</evidence>
<evidence type="ECO:0000313" key="5">
    <source>
        <dbReference type="Proteomes" id="UP000604825"/>
    </source>
</evidence>
<keyword evidence="3" id="KW-1133">Transmembrane helix</keyword>